<name>A0ABW4W4L4_9BACI</name>
<comment type="subcellular location">
    <subcellularLocation>
        <location evidence="1">Cell membrane</location>
        <topology evidence="1">Single-pass membrane protein</topology>
    </subcellularLocation>
</comment>
<evidence type="ECO:0000313" key="9">
    <source>
        <dbReference type="Proteomes" id="UP001597383"/>
    </source>
</evidence>
<evidence type="ECO:0000256" key="2">
    <source>
        <dbReference type="ARBA" id="ARBA00022475"/>
    </source>
</evidence>
<evidence type="ECO:0000256" key="1">
    <source>
        <dbReference type="ARBA" id="ARBA00004162"/>
    </source>
</evidence>
<protein>
    <recommendedName>
        <fullName evidence="7">ComG operon protein 3</fullName>
    </recommendedName>
</protein>
<evidence type="ECO:0000256" key="7">
    <source>
        <dbReference type="PIRNR" id="PIRNR029928"/>
    </source>
</evidence>
<dbReference type="InterPro" id="IPR045584">
    <property type="entry name" value="Pilin-like"/>
</dbReference>
<proteinExistence type="inferred from homology"/>
<keyword evidence="9" id="KW-1185">Reference proteome</keyword>
<keyword evidence="2 7" id="KW-1003">Cell membrane</keyword>
<keyword evidence="7" id="KW-0178">Competence</keyword>
<comment type="subunit">
    <text evidence="7">Homodimer.</text>
</comment>
<dbReference type="SUPFAM" id="SSF54523">
    <property type="entry name" value="Pili subunits"/>
    <property type="match status" value="1"/>
</dbReference>
<dbReference type="Proteomes" id="UP001597383">
    <property type="component" value="Unassembled WGS sequence"/>
</dbReference>
<dbReference type="InterPro" id="IPR016940">
    <property type="entry name" value="ComGC"/>
</dbReference>
<evidence type="ECO:0000256" key="4">
    <source>
        <dbReference type="ARBA" id="ARBA00022692"/>
    </source>
</evidence>
<evidence type="ECO:0000256" key="3">
    <source>
        <dbReference type="ARBA" id="ARBA00022481"/>
    </source>
</evidence>
<keyword evidence="3" id="KW-0488">Methylation</keyword>
<keyword evidence="5" id="KW-1133">Transmembrane helix</keyword>
<comment type="function">
    <text evidence="7">Required for transformation and DNA binding.</text>
</comment>
<accession>A0ABW4W4L4</accession>
<evidence type="ECO:0000256" key="5">
    <source>
        <dbReference type="ARBA" id="ARBA00022989"/>
    </source>
</evidence>
<keyword evidence="7" id="KW-0813">Transport</keyword>
<dbReference type="PIRSF" id="PIRSF029928">
    <property type="entry name" value="Late_competence_ComGC"/>
    <property type="match status" value="1"/>
</dbReference>
<keyword evidence="4" id="KW-0812">Transmembrane</keyword>
<evidence type="ECO:0000313" key="8">
    <source>
        <dbReference type="EMBL" id="MFD2046051.1"/>
    </source>
</evidence>
<dbReference type="EMBL" id="JBHUHQ010000021">
    <property type="protein sequence ID" value="MFD2046051.1"/>
    <property type="molecule type" value="Genomic_DNA"/>
</dbReference>
<sequence>MLIVLMIISVLLILIIPNIGNKSEAVSKKGCNALVTVVQAQVDTYFLDNGNHPTDLDELVSNEYITDEQKYCQGNQELLYVDGKVFLPEGE</sequence>
<comment type="caution">
    <text evidence="8">The sequence shown here is derived from an EMBL/GenBank/DDBJ whole genome shotgun (WGS) entry which is preliminary data.</text>
</comment>
<dbReference type="NCBIfam" id="NF040999">
    <property type="entry name" value="pilin_ComGC"/>
    <property type="match status" value="1"/>
</dbReference>
<evidence type="ECO:0000256" key="6">
    <source>
        <dbReference type="ARBA" id="ARBA00023136"/>
    </source>
</evidence>
<reference evidence="9" key="1">
    <citation type="journal article" date="2019" name="Int. J. Syst. Evol. Microbiol.">
        <title>The Global Catalogue of Microorganisms (GCM) 10K type strain sequencing project: providing services to taxonomists for standard genome sequencing and annotation.</title>
        <authorList>
            <consortium name="The Broad Institute Genomics Platform"/>
            <consortium name="The Broad Institute Genome Sequencing Center for Infectious Disease"/>
            <person name="Wu L."/>
            <person name="Ma J."/>
        </authorList>
    </citation>
    <scope>NUCLEOTIDE SEQUENCE [LARGE SCALE GENOMIC DNA]</scope>
    <source>
        <strain evidence="9">R28</strain>
    </source>
</reference>
<dbReference type="RefSeq" id="WP_377559132.1">
    <property type="nucleotide sequence ID" value="NZ_JBHUHQ010000021.1"/>
</dbReference>
<gene>
    <name evidence="8" type="primary">comGC</name>
    <name evidence="8" type="ORF">ACFSJF_17365</name>
</gene>
<organism evidence="8 9">
    <name type="scientific">Ornithinibacillus salinisoli</name>
    <dbReference type="NCBI Taxonomy" id="1848459"/>
    <lineage>
        <taxon>Bacteria</taxon>
        <taxon>Bacillati</taxon>
        <taxon>Bacillota</taxon>
        <taxon>Bacilli</taxon>
        <taxon>Bacillales</taxon>
        <taxon>Bacillaceae</taxon>
        <taxon>Ornithinibacillus</taxon>
    </lineage>
</organism>
<keyword evidence="6" id="KW-0472">Membrane</keyword>
<dbReference type="Gene3D" id="3.30.700.10">
    <property type="entry name" value="Glycoprotein, Type 4 Pilin"/>
    <property type="match status" value="1"/>
</dbReference>
<comment type="similarity">
    <text evidence="7">Belongs to the ComGC family.</text>
</comment>